<comment type="subcellular location">
    <subcellularLocation>
        <location evidence="1">Cell membrane</location>
        <topology evidence="1">Multi-pass membrane protein</topology>
    </subcellularLocation>
</comment>
<dbReference type="PANTHER" id="PTHR30250:SF21">
    <property type="entry name" value="LIPID II FLIPPASE MURJ"/>
    <property type="match status" value="1"/>
</dbReference>
<dbReference type="GO" id="GO:0005886">
    <property type="term" value="C:plasma membrane"/>
    <property type="evidence" value="ECO:0007669"/>
    <property type="project" value="UniProtKB-SubCell"/>
</dbReference>
<evidence type="ECO:0000256" key="2">
    <source>
        <dbReference type="ARBA" id="ARBA00022475"/>
    </source>
</evidence>
<evidence type="ECO:0000256" key="4">
    <source>
        <dbReference type="ARBA" id="ARBA00022989"/>
    </source>
</evidence>
<organism evidence="7 8">
    <name type="scientific">Schleiferilactobacillus perolens DSM 12744</name>
    <dbReference type="NCBI Taxonomy" id="1423792"/>
    <lineage>
        <taxon>Bacteria</taxon>
        <taxon>Bacillati</taxon>
        <taxon>Bacillota</taxon>
        <taxon>Bacilli</taxon>
        <taxon>Lactobacillales</taxon>
        <taxon>Lactobacillaceae</taxon>
        <taxon>Schleiferilactobacillus</taxon>
    </lineage>
</organism>
<feature type="transmembrane region" description="Helical" evidence="6">
    <location>
        <begin position="350"/>
        <end position="369"/>
    </location>
</feature>
<proteinExistence type="predicted"/>
<protein>
    <submittedName>
        <fullName evidence="7">Drug Na(+) antiporter (Drug efflux pump)</fullName>
    </submittedName>
</protein>
<keyword evidence="4 6" id="KW-1133">Transmembrane helix</keyword>
<evidence type="ECO:0000256" key="5">
    <source>
        <dbReference type="ARBA" id="ARBA00023136"/>
    </source>
</evidence>
<feature type="transmembrane region" description="Helical" evidence="6">
    <location>
        <begin position="105"/>
        <end position="127"/>
    </location>
</feature>
<dbReference type="InterPro" id="IPR050833">
    <property type="entry name" value="Poly_Biosynth_Transport"/>
</dbReference>
<dbReference type="InterPro" id="IPR024923">
    <property type="entry name" value="PG_synth_SpoVB"/>
</dbReference>
<evidence type="ECO:0000313" key="7">
    <source>
        <dbReference type="EMBL" id="KRL08442.1"/>
    </source>
</evidence>
<dbReference type="InterPro" id="IPR002797">
    <property type="entry name" value="Polysacc_synth"/>
</dbReference>
<feature type="transmembrane region" description="Helical" evidence="6">
    <location>
        <begin position="67"/>
        <end position="85"/>
    </location>
</feature>
<keyword evidence="3 6" id="KW-0812">Transmembrane</keyword>
<comment type="caution">
    <text evidence="7">The sequence shown here is derived from an EMBL/GenBank/DDBJ whole genome shotgun (WGS) entry which is preliminary data.</text>
</comment>
<evidence type="ECO:0000256" key="6">
    <source>
        <dbReference type="SAM" id="Phobius"/>
    </source>
</evidence>
<keyword evidence="2" id="KW-1003">Cell membrane</keyword>
<feature type="transmembrane region" description="Helical" evidence="6">
    <location>
        <begin position="441"/>
        <end position="460"/>
    </location>
</feature>
<dbReference type="RefSeq" id="WP_057822448.1">
    <property type="nucleotide sequence ID" value="NZ_AZEC01000023.1"/>
</dbReference>
<dbReference type="CDD" id="cd13124">
    <property type="entry name" value="MATE_SpoVB_like"/>
    <property type="match status" value="1"/>
</dbReference>
<dbReference type="STRING" id="1423792.FD09_GL001634"/>
<gene>
    <name evidence="7" type="ORF">FD09_GL001634</name>
</gene>
<feature type="transmembrane region" description="Helical" evidence="6">
    <location>
        <begin position="182"/>
        <end position="203"/>
    </location>
</feature>
<keyword evidence="5 6" id="KW-0472">Membrane</keyword>
<dbReference type="PIRSF" id="PIRSF038958">
    <property type="entry name" value="PG_synth_SpoVB"/>
    <property type="match status" value="1"/>
</dbReference>
<dbReference type="EMBL" id="AZEC01000023">
    <property type="protein sequence ID" value="KRL08442.1"/>
    <property type="molecule type" value="Genomic_DNA"/>
</dbReference>
<dbReference type="PANTHER" id="PTHR30250">
    <property type="entry name" value="PST FAMILY PREDICTED COLANIC ACID TRANSPORTER"/>
    <property type="match status" value="1"/>
</dbReference>
<feature type="transmembrane region" description="Helical" evidence="6">
    <location>
        <begin position="259"/>
        <end position="275"/>
    </location>
</feature>
<accession>A0A0R1MUA7</accession>
<dbReference type="AlphaFoldDB" id="A0A0R1MUA7"/>
<feature type="transmembrane region" description="Helical" evidence="6">
    <location>
        <begin position="389"/>
        <end position="409"/>
    </location>
</feature>
<dbReference type="Proteomes" id="UP000051330">
    <property type="component" value="Unassembled WGS sequence"/>
</dbReference>
<feature type="transmembrane region" description="Helical" evidence="6">
    <location>
        <begin position="416"/>
        <end position="435"/>
    </location>
</feature>
<feature type="transmembrane region" description="Helical" evidence="6">
    <location>
        <begin position="309"/>
        <end position="329"/>
    </location>
</feature>
<dbReference type="PATRIC" id="fig|1423792.3.peg.1654"/>
<feature type="transmembrane region" description="Helical" evidence="6">
    <location>
        <begin position="139"/>
        <end position="161"/>
    </location>
</feature>
<reference evidence="7 8" key="1">
    <citation type="journal article" date="2015" name="Genome Announc.">
        <title>Expanding the biotechnology potential of lactobacilli through comparative genomics of 213 strains and associated genera.</title>
        <authorList>
            <person name="Sun Z."/>
            <person name="Harris H.M."/>
            <person name="McCann A."/>
            <person name="Guo C."/>
            <person name="Argimon S."/>
            <person name="Zhang W."/>
            <person name="Yang X."/>
            <person name="Jeffery I.B."/>
            <person name="Cooney J.C."/>
            <person name="Kagawa T.F."/>
            <person name="Liu W."/>
            <person name="Song Y."/>
            <person name="Salvetti E."/>
            <person name="Wrobel A."/>
            <person name="Rasinkangas P."/>
            <person name="Parkhill J."/>
            <person name="Rea M.C."/>
            <person name="O'Sullivan O."/>
            <person name="Ritari J."/>
            <person name="Douillard F.P."/>
            <person name="Paul Ross R."/>
            <person name="Yang R."/>
            <person name="Briner A.E."/>
            <person name="Felis G.E."/>
            <person name="de Vos W.M."/>
            <person name="Barrangou R."/>
            <person name="Klaenhammer T.R."/>
            <person name="Caufield P.W."/>
            <person name="Cui Y."/>
            <person name="Zhang H."/>
            <person name="O'Toole P.W."/>
        </authorList>
    </citation>
    <scope>NUCLEOTIDE SEQUENCE [LARGE SCALE GENOMIC DNA]</scope>
    <source>
        <strain evidence="7 8">DSM 12744</strain>
    </source>
</reference>
<keyword evidence="8" id="KW-1185">Reference proteome</keyword>
<feature type="transmembrane region" description="Helical" evidence="6">
    <location>
        <begin position="22"/>
        <end position="47"/>
    </location>
</feature>
<evidence type="ECO:0000313" key="8">
    <source>
        <dbReference type="Proteomes" id="UP000051330"/>
    </source>
</evidence>
<evidence type="ECO:0000256" key="1">
    <source>
        <dbReference type="ARBA" id="ARBA00004651"/>
    </source>
</evidence>
<evidence type="ECO:0000256" key="3">
    <source>
        <dbReference type="ARBA" id="ARBA00022692"/>
    </source>
</evidence>
<feature type="transmembrane region" description="Helical" evidence="6">
    <location>
        <begin position="472"/>
        <end position="494"/>
    </location>
</feature>
<feature type="transmembrane region" description="Helical" evidence="6">
    <location>
        <begin position="209"/>
        <end position="227"/>
    </location>
</feature>
<name>A0A0R1MUA7_9LACO</name>
<dbReference type="Pfam" id="PF01943">
    <property type="entry name" value="Polysacc_synt"/>
    <property type="match status" value="1"/>
</dbReference>
<sequence>MSEEKQSAPVQRQNAANTDRKSLVVGSAWMTAGSIISRVLGAIYVIPWGIWMGSHFHSANALFGRGYNIYSIFIIISTVGIPGAISKQISHYNSLNEYGVSRRLFYQGLILMSSMGFVAAAILYFGAPILGAGDPRMTPILQSLSWPLILIPPLSILRGYFQGFSEMAPSAISQLLEQVARLVYILGSTFVIMKMIGGNYVTAVAHSTFAAFIGAAVGLIYLVYLYMRQTPRMNEAIAQSDQNLSVSTRQIITDIMRQAAPFIILDASVSLYQMFDQYTFNPFMDIFYKLTRAENDYWYQLFGFNSNKLIMIIVSLATSMAITVVPILSSALARRDMQSVREQINNTLELFFFVMLPSSLGMAAVSQPLNTVFYRYDPWGTMVLQFNSYIAIIIGLFTVLAAILQGVYLNKQAIRYLLYGAVFKISLQYSFIYFFGVFGPLATTAVGFFVSSVFMLALLYREFHFRMGDLIVHTTQILVFSTIMFAVVYIAVYLMNFCFSSYDRVLAMVELVVAAGAGAAIYGYLVLHFRVADRLLGARVAGIRRRLHMK</sequence>
<feature type="transmembrane region" description="Helical" evidence="6">
    <location>
        <begin position="506"/>
        <end position="527"/>
    </location>
</feature>